<dbReference type="PANTHER" id="PTHR30290:SF37">
    <property type="entry name" value="NICKEL-BINDING PERIPLASMIC PROTEIN"/>
    <property type="match status" value="1"/>
</dbReference>
<dbReference type="InterPro" id="IPR011980">
    <property type="entry name" value="CntA-like"/>
</dbReference>
<dbReference type="Gene3D" id="3.40.190.10">
    <property type="entry name" value="Periplasmic binding protein-like II"/>
    <property type="match status" value="1"/>
</dbReference>
<dbReference type="InterPro" id="IPR030678">
    <property type="entry name" value="Peptide/Ni-bd"/>
</dbReference>
<dbReference type="Proteomes" id="UP001165678">
    <property type="component" value="Unassembled WGS sequence"/>
</dbReference>
<keyword evidence="4" id="KW-1185">Reference proteome</keyword>
<sequence>MKQQTARWVRTLSVMVWCLMAGTSTVMAAEADSGDQAPVLRTAWPYDVGPLNSQGYGANQMVAQAMVYEPLVRYHKGEIEPWLATDWALSEDGRTYTFTLRQNVTFSDGTPFDASAVKANVDAVLGCRARHDWLALVNQLDHVTVVDAHTVQLVLKHPYYPTLMELSLIRPLRIASPNVLGAAGSGTQCRLSAPVGTGPWVFSGREPGRVDHFRRNAHYWGTMPAFSGVDIHVINDPNTRAMALETGQIDMVQGTRGMISVDSFQRLSHDPRFTASRSEPLATRTFVMNSKRFPTNALPVRQAIEYAVDRPAIVKALLYGAEPVAYRLFSSRVPYADIDLPTRKFDPARARSLLEKAGWTSGDDGIRVKDGQRLTLSLYFDGEDPLQKSMSQVVQANLRAIGIEVRLQGEEEGALMKRQKNGHFNMIYSDTWGAPYEPHAYLSSMRVPAHADYQAQQGLPMKGALDRDIGRVLTTQNPEQRQSLYRDILTTLHDQAIYLPISFITSRSVSNDRVSNVHFGDTMEDIPFADMTPAERATAHD</sequence>
<dbReference type="RefSeq" id="WP_265896128.1">
    <property type="nucleotide sequence ID" value="NZ_JAPIVE010000002.1"/>
</dbReference>
<evidence type="ECO:0000256" key="1">
    <source>
        <dbReference type="SAM" id="SignalP"/>
    </source>
</evidence>
<dbReference type="InterPro" id="IPR039424">
    <property type="entry name" value="SBP_5"/>
</dbReference>
<dbReference type="EMBL" id="JAPIVE010000002">
    <property type="protein sequence ID" value="MCX2524217.1"/>
    <property type="molecule type" value="Genomic_DNA"/>
</dbReference>
<feature type="chain" id="PRO_5041402112" evidence="1">
    <location>
        <begin position="29"/>
        <end position="541"/>
    </location>
</feature>
<accession>A0AA41ZGA0</accession>
<dbReference type="InterPro" id="IPR000914">
    <property type="entry name" value="SBP_5_dom"/>
</dbReference>
<dbReference type="SUPFAM" id="SSF53850">
    <property type="entry name" value="Periplasmic binding protein-like II"/>
    <property type="match status" value="1"/>
</dbReference>
<organism evidence="3 4">
    <name type="scientific">Larsenimonas rhizosphaerae</name>
    <dbReference type="NCBI Taxonomy" id="2944682"/>
    <lineage>
        <taxon>Bacteria</taxon>
        <taxon>Pseudomonadati</taxon>
        <taxon>Pseudomonadota</taxon>
        <taxon>Gammaproteobacteria</taxon>
        <taxon>Oceanospirillales</taxon>
        <taxon>Halomonadaceae</taxon>
        <taxon>Larsenimonas</taxon>
    </lineage>
</organism>
<dbReference type="PANTHER" id="PTHR30290">
    <property type="entry name" value="PERIPLASMIC BINDING COMPONENT OF ABC TRANSPORTER"/>
    <property type="match status" value="1"/>
</dbReference>
<comment type="caution">
    <text evidence="3">The sequence shown here is derived from an EMBL/GenBank/DDBJ whole genome shotgun (WGS) entry which is preliminary data.</text>
</comment>
<dbReference type="AlphaFoldDB" id="A0AA41ZGA0"/>
<keyword evidence="1" id="KW-0732">Signal</keyword>
<evidence type="ECO:0000259" key="2">
    <source>
        <dbReference type="Pfam" id="PF00496"/>
    </source>
</evidence>
<dbReference type="GO" id="GO:0020037">
    <property type="term" value="F:heme binding"/>
    <property type="evidence" value="ECO:0007669"/>
    <property type="project" value="InterPro"/>
</dbReference>
<reference evidence="3" key="1">
    <citation type="submission" date="2022-11" db="EMBL/GenBank/DDBJ databases">
        <title>Larsenimonas rhizosphaerae sp. nov., isolated from a tidal mudflat.</title>
        <authorList>
            <person name="Lee S.D."/>
            <person name="Kim I.S."/>
        </authorList>
    </citation>
    <scope>NUCLEOTIDE SEQUENCE</scope>
    <source>
        <strain evidence="3">GH2-1</strain>
    </source>
</reference>
<dbReference type="GO" id="GO:0016151">
    <property type="term" value="F:nickel cation binding"/>
    <property type="evidence" value="ECO:0007669"/>
    <property type="project" value="InterPro"/>
</dbReference>
<dbReference type="GO" id="GO:0043190">
    <property type="term" value="C:ATP-binding cassette (ABC) transporter complex"/>
    <property type="evidence" value="ECO:0007669"/>
    <property type="project" value="InterPro"/>
</dbReference>
<dbReference type="Pfam" id="PF00496">
    <property type="entry name" value="SBP_bac_5"/>
    <property type="match status" value="1"/>
</dbReference>
<feature type="signal peptide" evidence="1">
    <location>
        <begin position="1"/>
        <end position="28"/>
    </location>
</feature>
<dbReference type="PIRSF" id="PIRSF002741">
    <property type="entry name" value="MppA"/>
    <property type="match status" value="1"/>
</dbReference>
<dbReference type="GO" id="GO:0030288">
    <property type="term" value="C:outer membrane-bounded periplasmic space"/>
    <property type="evidence" value="ECO:0007669"/>
    <property type="project" value="TreeGrafter"/>
</dbReference>
<gene>
    <name evidence="3" type="primary">nikA</name>
    <name evidence="3" type="ORF">OQ287_08185</name>
</gene>
<evidence type="ECO:0000313" key="3">
    <source>
        <dbReference type="EMBL" id="MCX2524217.1"/>
    </source>
</evidence>
<dbReference type="GO" id="GO:0015675">
    <property type="term" value="P:nickel cation transport"/>
    <property type="evidence" value="ECO:0007669"/>
    <property type="project" value="InterPro"/>
</dbReference>
<proteinExistence type="predicted"/>
<dbReference type="NCBIfam" id="TIGR02294">
    <property type="entry name" value="nickel_nikA"/>
    <property type="match status" value="1"/>
</dbReference>
<feature type="domain" description="Solute-binding protein family 5" evidence="2">
    <location>
        <begin position="78"/>
        <end position="448"/>
    </location>
</feature>
<dbReference type="GO" id="GO:0015833">
    <property type="term" value="P:peptide transport"/>
    <property type="evidence" value="ECO:0007669"/>
    <property type="project" value="TreeGrafter"/>
</dbReference>
<dbReference type="GO" id="GO:1904680">
    <property type="term" value="F:peptide transmembrane transporter activity"/>
    <property type="evidence" value="ECO:0007669"/>
    <property type="project" value="TreeGrafter"/>
</dbReference>
<protein>
    <submittedName>
        <fullName evidence="3">Nickel ABC transporter substrate-binding protein</fullName>
    </submittedName>
</protein>
<dbReference type="Gene3D" id="3.10.105.10">
    <property type="entry name" value="Dipeptide-binding Protein, Domain 3"/>
    <property type="match status" value="1"/>
</dbReference>
<dbReference type="CDD" id="cd08489">
    <property type="entry name" value="PBP2_NikA"/>
    <property type="match status" value="1"/>
</dbReference>
<evidence type="ECO:0000313" key="4">
    <source>
        <dbReference type="Proteomes" id="UP001165678"/>
    </source>
</evidence>
<name>A0AA41ZGA0_9GAMM</name>